<evidence type="ECO:0000313" key="4">
    <source>
        <dbReference type="Proteomes" id="UP001153365"/>
    </source>
</evidence>
<keyword evidence="1" id="KW-0175">Coiled coil</keyword>
<sequence>MDTESQYFDVEDVSFAQSSEQEPSPFEMAEDEQTMFFSPSASFRDFPQTLSRESLDKVRKRPQIACRALEDERRFSSLVQDRDDSQLCLKADAQIRIAENFKQDLSVKNEIIRLLELDNNQLKQNYEVTKAKICSMKQKVKAAAEDQRRQRQWQAEKIELIVNKLTLDIENVSSAKDPNRSDESLDPAQIQKFNQSLATTKEALVTLQQVVNNYGTTNSELETQNSKQTLKIEEYEKQIFELKQQLTDSKEKVRENVLRAGNLLSTVSVTNEPQCDWKSKAHSLEAALSKTERARREEVLNLRHRIGEINSRNQKAIKQLESNIQMLEGEAATRMKSLTELRNQNLRLKDELNQKSKKIIAAEEEFLKAMDEQSKLKMELKKLEEGYQKQEKLIKSKENSDHLKKSEERLEKRSSDELKDLRSKICIECKSKNDRVIVLEGELKRLNQKIEEARVDSANLEVKATQARKNVKELREDILGLNIALEAKQQEIAYLKREKLARKAASDPRSLNLGDSKPIISKSTARKILQQSSSRYDFEKSSKVDDQFSLGVNIKTSDMSRKMLSQITNLQRDDSIEKLDVNRNQALNKSTKNTKALDKSTKKTQALDTSVRTKTTKAKLGASEYSILSENTIINNNDLKPTSTIATKERMNRMVPSFISVSSNEGSVSNNRRFSVVNHSSSSRS</sequence>
<feature type="region of interest" description="Disordered" evidence="2">
    <location>
        <begin position="392"/>
        <end position="414"/>
    </location>
</feature>
<reference evidence="3" key="1">
    <citation type="submission" date="2022-06" db="EMBL/GenBank/DDBJ databases">
        <authorList>
            <consortium name="SYNGENTA / RWTH Aachen University"/>
        </authorList>
    </citation>
    <scope>NUCLEOTIDE SEQUENCE</scope>
</reference>
<name>A0AAV0BDG9_PHAPC</name>
<feature type="coiled-coil region" evidence="1">
    <location>
        <begin position="429"/>
        <end position="491"/>
    </location>
</feature>
<evidence type="ECO:0000256" key="1">
    <source>
        <dbReference type="SAM" id="Coils"/>
    </source>
</evidence>
<dbReference type="EMBL" id="CALTRL010005720">
    <property type="protein sequence ID" value="CAH7685348.1"/>
    <property type="molecule type" value="Genomic_DNA"/>
</dbReference>
<dbReference type="AlphaFoldDB" id="A0AAV0BDG9"/>
<comment type="caution">
    <text evidence="3">The sequence shown here is derived from an EMBL/GenBank/DDBJ whole genome shotgun (WGS) entry which is preliminary data.</text>
</comment>
<gene>
    <name evidence="3" type="ORF">PPACK8108_LOCUS19849</name>
</gene>
<keyword evidence="4" id="KW-1185">Reference proteome</keyword>
<proteinExistence type="predicted"/>
<dbReference type="Proteomes" id="UP001153365">
    <property type="component" value="Unassembled WGS sequence"/>
</dbReference>
<feature type="region of interest" description="Disordered" evidence="2">
    <location>
        <begin position="1"/>
        <end position="28"/>
    </location>
</feature>
<evidence type="ECO:0000256" key="2">
    <source>
        <dbReference type="SAM" id="MobiDB-lite"/>
    </source>
</evidence>
<accession>A0AAV0BDG9</accession>
<protein>
    <submittedName>
        <fullName evidence="3">Expressed protein</fullName>
    </submittedName>
</protein>
<evidence type="ECO:0000313" key="3">
    <source>
        <dbReference type="EMBL" id="CAH7685348.1"/>
    </source>
</evidence>
<organism evidence="3 4">
    <name type="scientific">Phakopsora pachyrhizi</name>
    <name type="common">Asian soybean rust disease fungus</name>
    <dbReference type="NCBI Taxonomy" id="170000"/>
    <lineage>
        <taxon>Eukaryota</taxon>
        <taxon>Fungi</taxon>
        <taxon>Dikarya</taxon>
        <taxon>Basidiomycota</taxon>
        <taxon>Pucciniomycotina</taxon>
        <taxon>Pucciniomycetes</taxon>
        <taxon>Pucciniales</taxon>
        <taxon>Phakopsoraceae</taxon>
        <taxon>Phakopsora</taxon>
    </lineage>
</organism>
<feature type="coiled-coil region" evidence="1">
    <location>
        <begin position="218"/>
        <end position="252"/>
    </location>
</feature>